<sequence length="122" mass="12174">MATPQTPRHQRGRAALVVVGWLLAVVAVVAFAWVVAPDYNAGGQCEGLGFGCTLTPRDMVGFAALLGTPIALGTLLGGLGVVAAVGSTAWGRRLSALALGTLATVVGVLLTLGVGAVLLGLR</sequence>
<reference evidence="2 3" key="1">
    <citation type="submission" date="2019-02" db="EMBL/GenBank/DDBJ databases">
        <title>Genomic data mining of an Antarctic deep-sea actinobacterium, Janibacterlimosus P3-3-X1.</title>
        <authorList>
            <person name="Liao L."/>
            <person name="Chen B."/>
        </authorList>
    </citation>
    <scope>NUCLEOTIDE SEQUENCE [LARGE SCALE GENOMIC DNA]</scope>
    <source>
        <strain evidence="2 3">P3-3-X1</strain>
    </source>
</reference>
<keyword evidence="1" id="KW-0472">Membrane</keyword>
<organism evidence="2 3">
    <name type="scientific">Janibacter limosus</name>
    <dbReference type="NCBI Taxonomy" id="53458"/>
    <lineage>
        <taxon>Bacteria</taxon>
        <taxon>Bacillati</taxon>
        <taxon>Actinomycetota</taxon>
        <taxon>Actinomycetes</taxon>
        <taxon>Micrococcales</taxon>
        <taxon>Intrasporangiaceae</taxon>
        <taxon>Janibacter</taxon>
    </lineage>
</organism>
<dbReference type="KEGG" id="jli:EXU32_07265"/>
<keyword evidence="1" id="KW-0812">Transmembrane</keyword>
<dbReference type="RefSeq" id="WP_130629298.1">
    <property type="nucleotide sequence ID" value="NZ_CP036164.1"/>
</dbReference>
<dbReference type="AlphaFoldDB" id="A0A4P6MR29"/>
<protein>
    <submittedName>
        <fullName evidence="2">Uncharacterized protein</fullName>
    </submittedName>
</protein>
<proteinExistence type="predicted"/>
<accession>A0A4P6MR29</accession>
<evidence type="ECO:0000256" key="1">
    <source>
        <dbReference type="SAM" id="Phobius"/>
    </source>
</evidence>
<keyword evidence="1" id="KW-1133">Transmembrane helix</keyword>
<dbReference type="EMBL" id="CP036164">
    <property type="protein sequence ID" value="QBF46071.1"/>
    <property type="molecule type" value="Genomic_DNA"/>
</dbReference>
<evidence type="ECO:0000313" key="2">
    <source>
        <dbReference type="EMBL" id="QBF46071.1"/>
    </source>
</evidence>
<evidence type="ECO:0000313" key="3">
    <source>
        <dbReference type="Proteomes" id="UP000290408"/>
    </source>
</evidence>
<feature type="transmembrane region" description="Helical" evidence="1">
    <location>
        <begin position="12"/>
        <end position="34"/>
    </location>
</feature>
<keyword evidence="3" id="KW-1185">Reference proteome</keyword>
<dbReference type="Proteomes" id="UP000290408">
    <property type="component" value="Chromosome"/>
</dbReference>
<feature type="transmembrane region" description="Helical" evidence="1">
    <location>
        <begin position="59"/>
        <end position="85"/>
    </location>
</feature>
<gene>
    <name evidence="2" type="ORF">EXU32_07265</name>
</gene>
<feature type="transmembrane region" description="Helical" evidence="1">
    <location>
        <begin position="97"/>
        <end position="121"/>
    </location>
</feature>
<name>A0A4P6MR29_9MICO</name>